<protein>
    <recommendedName>
        <fullName evidence="1">Probable branched-chain-amino-acid aminotransferase</fullName>
    </recommendedName>
</protein>
<dbReference type="NCBIfam" id="NF006734">
    <property type="entry name" value="PRK09266.1"/>
    <property type="match status" value="1"/>
</dbReference>
<dbReference type="Gene3D" id="3.30.470.10">
    <property type="match status" value="1"/>
</dbReference>
<dbReference type="InterPro" id="IPR043132">
    <property type="entry name" value="BCAT-like_C"/>
</dbReference>
<dbReference type="GO" id="GO:0016829">
    <property type="term" value="F:lyase activity"/>
    <property type="evidence" value="ECO:0007669"/>
    <property type="project" value="UniProtKB-KW"/>
</dbReference>
<gene>
    <name evidence="2" type="ORF">MBEBAB_1218</name>
</gene>
<name>A0A8E0KJ27_9CAUL</name>
<comment type="caution">
    <text evidence="2">The sequence shown here is derived from an EMBL/GenBank/DDBJ whole genome shotgun (WGS) entry which is preliminary data.</text>
</comment>
<dbReference type="Proteomes" id="UP000016569">
    <property type="component" value="Unassembled WGS sequence"/>
</dbReference>
<dbReference type="InterPro" id="IPR036038">
    <property type="entry name" value="Aminotransferase-like"/>
</dbReference>
<evidence type="ECO:0000256" key="1">
    <source>
        <dbReference type="ARBA" id="ARBA00014472"/>
    </source>
</evidence>
<sequence>MLTLLVNGAPAGQDDLLHMALVNYGAFTSMQAEQGADGVWGVRGLDLHLARLREGGLELFGQAPDEGEVRRWIGQALRDQSGAASVRVSLFSRMISVRNPSARGTPDVMVMAGPPAADPTEALKLRVSRYVREIPHLKHVATFGLIRERREAMAAGDDDVLFADDNGRVTEGSIWNIGFLKGDTVVWPQGPMLAGTGQALIQRGLEAVDVATEQRWVGLPELPDFDAAFIVNAAMIGVPVAAIGAVRYAERPDLTMLVKNAWRSNPCQPL</sequence>
<organism evidence="2 3">
    <name type="scientific">Brevundimonas abyssalis TAR-001</name>
    <dbReference type="NCBI Taxonomy" id="1391729"/>
    <lineage>
        <taxon>Bacteria</taxon>
        <taxon>Pseudomonadati</taxon>
        <taxon>Pseudomonadota</taxon>
        <taxon>Alphaproteobacteria</taxon>
        <taxon>Caulobacterales</taxon>
        <taxon>Caulobacteraceae</taxon>
        <taxon>Brevundimonas</taxon>
    </lineage>
</organism>
<dbReference type="RefSeq" id="WP_021697064.1">
    <property type="nucleotide sequence ID" value="NZ_BATC01000015.1"/>
</dbReference>
<dbReference type="Pfam" id="PF01063">
    <property type="entry name" value="Aminotran_4"/>
    <property type="match status" value="1"/>
</dbReference>
<proteinExistence type="predicted"/>
<keyword evidence="3" id="KW-1185">Reference proteome</keyword>
<keyword evidence="2" id="KW-0456">Lyase</keyword>
<dbReference type="InterPro" id="IPR001544">
    <property type="entry name" value="Aminotrans_IV"/>
</dbReference>
<evidence type="ECO:0000313" key="2">
    <source>
        <dbReference type="EMBL" id="GAD58968.1"/>
    </source>
</evidence>
<dbReference type="Gene3D" id="3.20.10.10">
    <property type="entry name" value="D-amino Acid Aminotransferase, subunit A, domain 2"/>
    <property type="match status" value="1"/>
</dbReference>
<dbReference type="AlphaFoldDB" id="A0A8E0KJ27"/>
<accession>A0A8E0KJ27</accession>
<dbReference type="InterPro" id="IPR043131">
    <property type="entry name" value="BCAT-like_N"/>
</dbReference>
<dbReference type="SUPFAM" id="SSF56752">
    <property type="entry name" value="D-aminoacid aminotransferase-like PLP-dependent enzymes"/>
    <property type="match status" value="1"/>
</dbReference>
<dbReference type="OrthoDB" id="8912228at2"/>
<reference evidence="3" key="1">
    <citation type="journal article" date="2013" name="Genome Announc.">
        <title>Draft Genome Sequence of the Dimorphic Prosthecate Bacterium Brevundimonas abyssalis TAR-001T.</title>
        <authorList>
            <person name="Tsubouchi T."/>
            <person name="Nishi S."/>
            <person name="Usui K."/>
            <person name="Shimane Y."/>
            <person name="Takaki Y."/>
            <person name="Maruyama T."/>
            <person name="Hatada Y."/>
        </authorList>
    </citation>
    <scope>NUCLEOTIDE SEQUENCE [LARGE SCALE GENOMIC DNA]</scope>
    <source>
        <strain evidence="3">TAR-001</strain>
    </source>
</reference>
<evidence type="ECO:0000313" key="3">
    <source>
        <dbReference type="Proteomes" id="UP000016569"/>
    </source>
</evidence>
<dbReference type="EMBL" id="BATC01000015">
    <property type="protein sequence ID" value="GAD58968.1"/>
    <property type="molecule type" value="Genomic_DNA"/>
</dbReference>